<evidence type="ECO:0000313" key="2">
    <source>
        <dbReference type="EMBL" id="CAK0840320.1"/>
    </source>
</evidence>
<dbReference type="Proteomes" id="UP001189429">
    <property type="component" value="Unassembled WGS sequence"/>
</dbReference>
<feature type="compositionally biased region" description="Gly residues" evidence="1">
    <location>
        <begin position="240"/>
        <end position="250"/>
    </location>
</feature>
<feature type="compositionally biased region" description="Basic residues" evidence="1">
    <location>
        <begin position="151"/>
        <end position="161"/>
    </location>
</feature>
<evidence type="ECO:0000313" key="3">
    <source>
        <dbReference type="Proteomes" id="UP001189429"/>
    </source>
</evidence>
<protein>
    <submittedName>
        <fullName evidence="2">Uncharacterized protein</fullName>
    </submittedName>
</protein>
<organism evidence="2 3">
    <name type="scientific">Prorocentrum cordatum</name>
    <dbReference type="NCBI Taxonomy" id="2364126"/>
    <lineage>
        <taxon>Eukaryota</taxon>
        <taxon>Sar</taxon>
        <taxon>Alveolata</taxon>
        <taxon>Dinophyceae</taxon>
        <taxon>Prorocentrales</taxon>
        <taxon>Prorocentraceae</taxon>
        <taxon>Prorocentrum</taxon>
    </lineage>
</organism>
<feature type="region of interest" description="Disordered" evidence="1">
    <location>
        <begin position="145"/>
        <end position="182"/>
    </location>
</feature>
<gene>
    <name evidence="2" type="ORF">PCOR1329_LOCUS35789</name>
</gene>
<feature type="compositionally biased region" description="Low complexity" evidence="1">
    <location>
        <begin position="100"/>
        <end position="112"/>
    </location>
</feature>
<comment type="caution">
    <text evidence="2">The sequence shown here is derived from an EMBL/GenBank/DDBJ whole genome shotgun (WGS) entry which is preliminary data.</text>
</comment>
<accession>A0ABN9T5J4</accession>
<reference evidence="2" key="1">
    <citation type="submission" date="2023-10" db="EMBL/GenBank/DDBJ databases">
        <authorList>
            <person name="Chen Y."/>
            <person name="Shah S."/>
            <person name="Dougan E. K."/>
            <person name="Thang M."/>
            <person name="Chan C."/>
        </authorList>
    </citation>
    <scope>NUCLEOTIDE SEQUENCE [LARGE SCALE GENOMIC DNA]</scope>
</reference>
<name>A0ABN9T5J4_9DINO</name>
<proteinExistence type="predicted"/>
<feature type="region of interest" description="Disordered" evidence="1">
    <location>
        <begin position="100"/>
        <end position="127"/>
    </location>
</feature>
<feature type="compositionally biased region" description="Gly residues" evidence="1">
    <location>
        <begin position="162"/>
        <end position="178"/>
    </location>
</feature>
<dbReference type="EMBL" id="CAUYUJ010014370">
    <property type="protein sequence ID" value="CAK0840320.1"/>
    <property type="molecule type" value="Genomic_DNA"/>
</dbReference>
<sequence length="450" mass="48363">MTANESAPRSFYGRAASQGCFPAEGRFFECCCGEAGPRCWRGGRHFLRCCRGRLGRCRGRRRPQLHAVSFAPVLRRRVGPRWCWGTRCCAGWARHCCSSGRAGRPRAAGARSSRTRCRRGSRSPATSSARCCSRGKCWRIGAAGRGPGAVPRRRGHARAARGRGGAPGGVVRAGGPGRGRGRAVVRRLGARGLRRAGALLPVRAVGPREPRRRRGTSCGARAQVRARLGPCLQGRAAAGGRRGGVRGGPGSRHAAVCGHRDMARPRAQRPPALRRHGRRGRAEKASDCMQVLKLVQTWFPGLAVVDTEAELFWTTETELAAREGYGVSEQHPRVQRTKAKTARLLCSSGSPTLEGYWGDGCSPPMLLGTKSVPFVLHHAGPSKATLGRRCTAAYAMEFVAKSDAWEVHDLDAGTSVRLHLGSAGPLAQGLQQYRGNWTGGQRCGGLDGRH</sequence>
<evidence type="ECO:0000256" key="1">
    <source>
        <dbReference type="SAM" id="MobiDB-lite"/>
    </source>
</evidence>
<feature type="region of interest" description="Disordered" evidence="1">
    <location>
        <begin position="235"/>
        <end position="281"/>
    </location>
</feature>
<keyword evidence="3" id="KW-1185">Reference proteome</keyword>